<dbReference type="PRINTS" id="PR01543">
    <property type="entry name" value="ANATRNSFRASE"/>
</dbReference>
<dbReference type="OrthoDB" id="10260017at2759"/>
<dbReference type="AlphaFoldDB" id="N1PTR7"/>
<keyword evidence="2" id="KW-0808">Transferase</keyword>
<dbReference type="OMA" id="HLKYWRL"/>
<dbReference type="Pfam" id="PF00797">
    <property type="entry name" value="Acetyltransf_2"/>
    <property type="match status" value="1"/>
</dbReference>
<evidence type="ECO:0000256" key="2">
    <source>
        <dbReference type="RuleBase" id="RU003452"/>
    </source>
</evidence>
<sequence>MAIRHRYSHDELEEYFNRISLPYTRRVHSVAHLSDAEKLDFLHLLQKHQLCKVPWENLIQHYSFHHVVHIAPSHLFRKIVRNPGRGGYCMEVNYFYHLILYSLGFDVYVCGARIYSPSTDTYGGWTHCVNLVTIGGQKYLLDGGFGGNGPSCPVPLEENVVLEQVAPAEMRLIHEPIRENLNQSQKLWIFQHRYSSSSDWVTCYSFPDLEFTPADLTAMNLAPSSSRHSFFTHKVVAVRFSTSAEINGPQGPGSPNEAALASPVDGAITLNHDVLKWRRRGQKVVEWTLKSEEERVQALEMYFGIEVGEEDVRAIEGTAAEVGARAMLHG</sequence>
<dbReference type="EMBL" id="KB446538">
    <property type="protein sequence ID" value="EME45804.1"/>
    <property type="molecule type" value="Genomic_DNA"/>
</dbReference>
<evidence type="ECO:0000313" key="4">
    <source>
        <dbReference type="Proteomes" id="UP000016933"/>
    </source>
</evidence>
<dbReference type="Proteomes" id="UP000016933">
    <property type="component" value="Unassembled WGS sequence"/>
</dbReference>
<evidence type="ECO:0000313" key="3">
    <source>
        <dbReference type="EMBL" id="EME45804.1"/>
    </source>
</evidence>
<evidence type="ECO:0000256" key="1">
    <source>
        <dbReference type="ARBA" id="ARBA00006547"/>
    </source>
</evidence>
<dbReference type="InterPro" id="IPR053710">
    <property type="entry name" value="Arylamine_NAT_domain_sf"/>
</dbReference>
<proteinExistence type="inferred from homology"/>
<dbReference type="SUPFAM" id="SSF54001">
    <property type="entry name" value="Cysteine proteinases"/>
    <property type="match status" value="1"/>
</dbReference>
<dbReference type="PANTHER" id="PTHR11786:SF0">
    <property type="entry name" value="ARYLAMINE N-ACETYLTRANSFERASE 4-RELATED"/>
    <property type="match status" value="1"/>
</dbReference>
<dbReference type="InterPro" id="IPR001447">
    <property type="entry name" value="Arylamine_N-AcTrfase"/>
</dbReference>
<comment type="similarity">
    <text evidence="1 2">Belongs to the arylamine N-acetyltransferase family.</text>
</comment>
<dbReference type="Gene3D" id="3.30.2140.20">
    <property type="match status" value="1"/>
</dbReference>
<reference evidence="3 4" key="2">
    <citation type="journal article" date="2012" name="PLoS Pathog.">
        <title>Diverse lifestyles and strategies of plant pathogenesis encoded in the genomes of eighteen Dothideomycetes fungi.</title>
        <authorList>
            <person name="Ohm R.A."/>
            <person name="Feau N."/>
            <person name="Henrissat B."/>
            <person name="Schoch C.L."/>
            <person name="Horwitz B.A."/>
            <person name="Barry K.W."/>
            <person name="Condon B.J."/>
            <person name="Copeland A.C."/>
            <person name="Dhillon B."/>
            <person name="Glaser F."/>
            <person name="Hesse C.N."/>
            <person name="Kosti I."/>
            <person name="LaButti K."/>
            <person name="Lindquist E.A."/>
            <person name="Lucas S."/>
            <person name="Salamov A.A."/>
            <person name="Bradshaw R.E."/>
            <person name="Ciuffetti L."/>
            <person name="Hamelin R.C."/>
            <person name="Kema G.H.J."/>
            <person name="Lawrence C."/>
            <person name="Scott J.A."/>
            <person name="Spatafora J.W."/>
            <person name="Turgeon B.G."/>
            <person name="de Wit P.J.G.M."/>
            <person name="Zhong S."/>
            <person name="Goodwin S.B."/>
            <person name="Grigoriev I.V."/>
        </authorList>
    </citation>
    <scope>NUCLEOTIDE SEQUENCE [LARGE SCALE GENOMIC DNA]</scope>
    <source>
        <strain evidence="4">NZE10 / CBS 128990</strain>
    </source>
</reference>
<accession>N1PTR7</accession>
<protein>
    <submittedName>
        <fullName evidence="3">Uncharacterized protein</fullName>
    </submittedName>
</protein>
<keyword evidence="2" id="KW-0012">Acyltransferase</keyword>
<organism evidence="3 4">
    <name type="scientific">Dothistroma septosporum (strain NZE10 / CBS 128990)</name>
    <name type="common">Red band needle blight fungus</name>
    <name type="synonym">Mycosphaerella pini</name>
    <dbReference type="NCBI Taxonomy" id="675120"/>
    <lineage>
        <taxon>Eukaryota</taxon>
        <taxon>Fungi</taxon>
        <taxon>Dikarya</taxon>
        <taxon>Ascomycota</taxon>
        <taxon>Pezizomycotina</taxon>
        <taxon>Dothideomycetes</taxon>
        <taxon>Dothideomycetidae</taxon>
        <taxon>Mycosphaerellales</taxon>
        <taxon>Mycosphaerellaceae</taxon>
        <taxon>Dothistroma</taxon>
    </lineage>
</organism>
<keyword evidence="4" id="KW-1185">Reference proteome</keyword>
<dbReference type="PANTHER" id="PTHR11786">
    <property type="entry name" value="N-HYDROXYARYLAMINE O-ACETYLTRANSFERASE"/>
    <property type="match status" value="1"/>
</dbReference>
<gene>
    <name evidence="3" type="ORF">DOTSEDRAFT_79667</name>
</gene>
<dbReference type="HOGENOM" id="CLU_049918_2_0_1"/>
<dbReference type="GO" id="GO:0016407">
    <property type="term" value="F:acetyltransferase activity"/>
    <property type="evidence" value="ECO:0007669"/>
    <property type="project" value="InterPro"/>
</dbReference>
<name>N1PTR7_DOTSN</name>
<reference evidence="4" key="1">
    <citation type="journal article" date="2012" name="PLoS Genet.">
        <title>The genomes of the fungal plant pathogens Cladosporium fulvum and Dothistroma septosporum reveal adaptation to different hosts and lifestyles but also signatures of common ancestry.</title>
        <authorList>
            <person name="de Wit P.J.G.M."/>
            <person name="van der Burgt A."/>
            <person name="Oekmen B."/>
            <person name="Stergiopoulos I."/>
            <person name="Abd-Elsalam K.A."/>
            <person name="Aerts A.L."/>
            <person name="Bahkali A.H."/>
            <person name="Beenen H.G."/>
            <person name="Chettri P."/>
            <person name="Cox M.P."/>
            <person name="Datema E."/>
            <person name="de Vries R.P."/>
            <person name="Dhillon B."/>
            <person name="Ganley A.R."/>
            <person name="Griffiths S.A."/>
            <person name="Guo Y."/>
            <person name="Hamelin R.C."/>
            <person name="Henrissat B."/>
            <person name="Kabir M.S."/>
            <person name="Jashni M.K."/>
            <person name="Kema G."/>
            <person name="Klaubauf S."/>
            <person name="Lapidus A."/>
            <person name="Levasseur A."/>
            <person name="Lindquist E."/>
            <person name="Mehrabi R."/>
            <person name="Ohm R.A."/>
            <person name="Owen T.J."/>
            <person name="Salamov A."/>
            <person name="Schwelm A."/>
            <person name="Schijlen E."/>
            <person name="Sun H."/>
            <person name="van den Burg H.A."/>
            <person name="van Ham R.C.H.J."/>
            <person name="Zhang S."/>
            <person name="Goodwin S.B."/>
            <person name="Grigoriev I.V."/>
            <person name="Collemare J."/>
            <person name="Bradshaw R.E."/>
        </authorList>
    </citation>
    <scope>NUCLEOTIDE SEQUENCE [LARGE SCALE GENOMIC DNA]</scope>
    <source>
        <strain evidence="4">NZE10 / CBS 128990</strain>
    </source>
</reference>
<dbReference type="eggNOG" id="ENOG502RD0D">
    <property type="taxonomic scope" value="Eukaryota"/>
</dbReference>
<dbReference type="STRING" id="675120.N1PTR7"/>
<dbReference type="InterPro" id="IPR038765">
    <property type="entry name" value="Papain-like_cys_pep_sf"/>
</dbReference>